<keyword evidence="11" id="KW-1185">Reference proteome</keyword>
<evidence type="ECO:0000256" key="8">
    <source>
        <dbReference type="SAM" id="MobiDB-lite"/>
    </source>
</evidence>
<evidence type="ECO:0000313" key="11">
    <source>
        <dbReference type="Proteomes" id="UP000240883"/>
    </source>
</evidence>
<evidence type="ECO:0000256" key="3">
    <source>
        <dbReference type="ARBA" id="ARBA00022617"/>
    </source>
</evidence>
<keyword evidence="4" id="KW-0479">Metal-binding</keyword>
<comment type="cofactor">
    <cofactor evidence="1">
        <name>heme b</name>
        <dbReference type="ChEBI" id="CHEBI:60344"/>
    </cofactor>
</comment>
<comment type="similarity">
    <text evidence="7">Belongs to the chloroperoxidase family.</text>
</comment>
<reference evidence="10 11" key="1">
    <citation type="journal article" date="2018" name="Front. Microbiol.">
        <title>Genome-Wide Analysis of Corynespora cassiicola Leaf Fall Disease Putative Effectors.</title>
        <authorList>
            <person name="Lopez D."/>
            <person name="Ribeiro S."/>
            <person name="Label P."/>
            <person name="Fumanal B."/>
            <person name="Venisse J.S."/>
            <person name="Kohler A."/>
            <person name="de Oliveira R.R."/>
            <person name="Labutti K."/>
            <person name="Lipzen A."/>
            <person name="Lail K."/>
            <person name="Bauer D."/>
            <person name="Ohm R.A."/>
            <person name="Barry K.W."/>
            <person name="Spatafora J."/>
            <person name="Grigoriev I.V."/>
            <person name="Martin F.M."/>
            <person name="Pujade-Renaud V."/>
        </authorList>
    </citation>
    <scope>NUCLEOTIDE SEQUENCE [LARGE SCALE GENOMIC DNA]</scope>
    <source>
        <strain evidence="10 11">Philippines</strain>
    </source>
</reference>
<sequence length="283" mass="30732">MRYSVVIPAVFASSAFSFPHLANIGDFQVKSELVNRQEGASGSALKPKHSTWTAPGPNDVRAPCPVLNTLANHGFLPHDGRNITLDIVTPAFKDALNVGADVAAVTFNGGLRANPEPNATWLDLDMLHTHNVVEHDGSLSRKDMALDPSNKFDPETFDAYLAFYDGASDLTVEGAANARARHALDMSKINPEFSLTQAQVPVALGETAMMLWIFNGTQGTTENPAANREYFEYLFRNERLPVELGWTPLETEFNIADLQPLLTKLQAATPAGVPLTFTPAASR</sequence>
<evidence type="ECO:0000256" key="2">
    <source>
        <dbReference type="ARBA" id="ARBA00022559"/>
    </source>
</evidence>
<dbReference type="InterPro" id="IPR036851">
    <property type="entry name" value="Chloroperoxidase-like_sf"/>
</dbReference>
<evidence type="ECO:0000256" key="5">
    <source>
        <dbReference type="ARBA" id="ARBA00023002"/>
    </source>
</evidence>
<evidence type="ECO:0000256" key="6">
    <source>
        <dbReference type="ARBA" id="ARBA00023004"/>
    </source>
</evidence>
<dbReference type="Gene3D" id="1.10.489.10">
    <property type="entry name" value="Chloroperoxidase-like"/>
    <property type="match status" value="1"/>
</dbReference>
<keyword evidence="2 10" id="KW-0575">Peroxidase</keyword>
<protein>
    <submittedName>
        <fullName evidence="10">Cloroperoxidase</fullName>
    </submittedName>
</protein>
<evidence type="ECO:0000259" key="9">
    <source>
        <dbReference type="PROSITE" id="PS51405"/>
    </source>
</evidence>
<evidence type="ECO:0000256" key="1">
    <source>
        <dbReference type="ARBA" id="ARBA00001970"/>
    </source>
</evidence>
<name>A0A2T2P4J7_CORCC</name>
<dbReference type="PANTHER" id="PTHR33577:SF9">
    <property type="entry name" value="PEROXIDASE STCC"/>
    <property type="match status" value="1"/>
</dbReference>
<dbReference type="InterPro" id="IPR000028">
    <property type="entry name" value="Chloroperoxidase"/>
</dbReference>
<dbReference type="GO" id="GO:0046872">
    <property type="term" value="F:metal ion binding"/>
    <property type="evidence" value="ECO:0007669"/>
    <property type="project" value="UniProtKB-KW"/>
</dbReference>
<feature type="domain" description="Heme haloperoxidase family profile" evidence="9">
    <location>
        <begin position="48"/>
        <end position="260"/>
    </location>
</feature>
<keyword evidence="3" id="KW-0349">Heme</keyword>
<dbReference type="Proteomes" id="UP000240883">
    <property type="component" value="Unassembled WGS sequence"/>
</dbReference>
<dbReference type="PROSITE" id="PS51405">
    <property type="entry name" value="HEME_HALOPEROXIDASE"/>
    <property type="match status" value="1"/>
</dbReference>
<dbReference type="GO" id="GO:0004601">
    <property type="term" value="F:peroxidase activity"/>
    <property type="evidence" value="ECO:0007669"/>
    <property type="project" value="UniProtKB-KW"/>
</dbReference>
<proteinExistence type="inferred from homology"/>
<evidence type="ECO:0000313" key="10">
    <source>
        <dbReference type="EMBL" id="PSN72627.1"/>
    </source>
</evidence>
<evidence type="ECO:0000256" key="7">
    <source>
        <dbReference type="ARBA" id="ARBA00025795"/>
    </source>
</evidence>
<organism evidence="10 11">
    <name type="scientific">Corynespora cassiicola Philippines</name>
    <dbReference type="NCBI Taxonomy" id="1448308"/>
    <lineage>
        <taxon>Eukaryota</taxon>
        <taxon>Fungi</taxon>
        <taxon>Dikarya</taxon>
        <taxon>Ascomycota</taxon>
        <taxon>Pezizomycotina</taxon>
        <taxon>Dothideomycetes</taxon>
        <taxon>Pleosporomycetidae</taxon>
        <taxon>Pleosporales</taxon>
        <taxon>Corynesporascaceae</taxon>
        <taxon>Corynespora</taxon>
    </lineage>
</organism>
<keyword evidence="5" id="KW-0560">Oxidoreductase</keyword>
<accession>A0A2T2P4J7</accession>
<dbReference type="OrthoDB" id="407298at2759"/>
<keyword evidence="6" id="KW-0408">Iron</keyword>
<dbReference type="STRING" id="1448308.A0A2T2P4J7"/>
<dbReference type="SUPFAM" id="SSF47571">
    <property type="entry name" value="Cloroperoxidase"/>
    <property type="match status" value="1"/>
</dbReference>
<dbReference type="PANTHER" id="PTHR33577">
    <property type="entry name" value="STERIGMATOCYSTIN BIOSYNTHESIS PEROXIDASE STCC-RELATED"/>
    <property type="match status" value="1"/>
</dbReference>
<feature type="region of interest" description="Disordered" evidence="8">
    <location>
        <begin position="38"/>
        <end position="57"/>
    </location>
</feature>
<evidence type="ECO:0000256" key="4">
    <source>
        <dbReference type="ARBA" id="ARBA00022723"/>
    </source>
</evidence>
<dbReference type="EMBL" id="KZ678130">
    <property type="protein sequence ID" value="PSN72627.1"/>
    <property type="molecule type" value="Genomic_DNA"/>
</dbReference>
<dbReference type="AlphaFoldDB" id="A0A2T2P4J7"/>
<dbReference type="Pfam" id="PF01328">
    <property type="entry name" value="Peroxidase_2"/>
    <property type="match status" value="1"/>
</dbReference>
<gene>
    <name evidence="10" type="ORF">BS50DRAFT_517008</name>
</gene>